<keyword evidence="5" id="KW-0539">Nucleus</keyword>
<evidence type="ECO:0000256" key="6">
    <source>
        <dbReference type="SAM" id="MobiDB-lite"/>
    </source>
</evidence>
<organism evidence="8 9">
    <name type="scientific">Haematococcus lacustris</name>
    <name type="common">Green alga</name>
    <name type="synonym">Haematococcus pluvialis</name>
    <dbReference type="NCBI Taxonomy" id="44745"/>
    <lineage>
        <taxon>Eukaryota</taxon>
        <taxon>Viridiplantae</taxon>
        <taxon>Chlorophyta</taxon>
        <taxon>core chlorophytes</taxon>
        <taxon>Chlorophyceae</taxon>
        <taxon>CS clade</taxon>
        <taxon>Chlamydomonadales</taxon>
        <taxon>Haematococcaceae</taxon>
        <taxon>Haematococcus</taxon>
    </lineage>
</organism>
<sequence length="159" mass="16805">MLCVVPLHAADGSLFEFDTAAAKWRERGKGEFKVNKAEKGMARMVMRQAANLRLLLNAKVYPGMPVQLMPSNVGVTFGVVNAVASHQSESGNADKKETTDEASNDVAAASASTAAKPTTWALKIKNPERVTVLAQLLTELRKPPAADTTADAAAPDSAV</sequence>
<dbReference type="AlphaFoldDB" id="A0A699ZME0"/>
<proteinExistence type="predicted"/>
<dbReference type="PANTHER" id="PTHR23138:SF142">
    <property type="entry name" value="RAN-BINDING PROTEIN 3B-RELATED"/>
    <property type="match status" value="1"/>
</dbReference>
<dbReference type="PANTHER" id="PTHR23138">
    <property type="entry name" value="RAN BINDING PROTEIN"/>
    <property type="match status" value="1"/>
</dbReference>
<reference evidence="8 9" key="1">
    <citation type="submission" date="2020-02" db="EMBL/GenBank/DDBJ databases">
        <title>Draft genome sequence of Haematococcus lacustris strain NIES-144.</title>
        <authorList>
            <person name="Morimoto D."/>
            <person name="Nakagawa S."/>
            <person name="Yoshida T."/>
            <person name="Sawayama S."/>
        </authorList>
    </citation>
    <scope>NUCLEOTIDE SEQUENCE [LARGE SCALE GENOMIC DNA]</scope>
    <source>
        <strain evidence="8 9">NIES-144</strain>
    </source>
</reference>
<dbReference type="GO" id="GO:0051028">
    <property type="term" value="P:mRNA transport"/>
    <property type="evidence" value="ECO:0007669"/>
    <property type="project" value="UniProtKB-KW"/>
</dbReference>
<keyword evidence="3" id="KW-0811">Translocation</keyword>
<dbReference type="GO" id="GO:0005643">
    <property type="term" value="C:nuclear pore"/>
    <property type="evidence" value="ECO:0007669"/>
    <property type="project" value="UniProtKB-SubCell"/>
</dbReference>
<dbReference type="SUPFAM" id="SSF50729">
    <property type="entry name" value="PH domain-like"/>
    <property type="match status" value="1"/>
</dbReference>
<feature type="domain" description="RanBD1" evidence="7">
    <location>
        <begin position="14"/>
        <end position="146"/>
    </location>
</feature>
<evidence type="ECO:0000259" key="7">
    <source>
        <dbReference type="PROSITE" id="PS50196"/>
    </source>
</evidence>
<dbReference type="Proteomes" id="UP000485058">
    <property type="component" value="Unassembled WGS sequence"/>
</dbReference>
<comment type="caution">
    <text evidence="8">The sequence shown here is derived from an EMBL/GenBank/DDBJ whole genome shotgun (WGS) entry which is preliminary data.</text>
</comment>
<evidence type="ECO:0000256" key="3">
    <source>
        <dbReference type="ARBA" id="ARBA00023010"/>
    </source>
</evidence>
<keyword evidence="4" id="KW-0653">Protein transport</keyword>
<dbReference type="Gene3D" id="2.30.29.30">
    <property type="entry name" value="Pleckstrin-homology domain (PH domain)/Phosphotyrosine-binding domain (PTB)"/>
    <property type="match status" value="1"/>
</dbReference>
<evidence type="ECO:0000256" key="1">
    <source>
        <dbReference type="ARBA" id="ARBA00004567"/>
    </source>
</evidence>
<keyword evidence="4" id="KW-0906">Nuclear pore complex</keyword>
<dbReference type="InterPro" id="IPR000156">
    <property type="entry name" value="Ran_bind_dom"/>
</dbReference>
<dbReference type="PROSITE" id="PS50196">
    <property type="entry name" value="RANBD1"/>
    <property type="match status" value="1"/>
</dbReference>
<feature type="region of interest" description="Disordered" evidence="6">
    <location>
        <begin position="86"/>
        <end position="115"/>
    </location>
</feature>
<evidence type="ECO:0000256" key="2">
    <source>
        <dbReference type="ARBA" id="ARBA00022816"/>
    </source>
</evidence>
<dbReference type="Pfam" id="PF00638">
    <property type="entry name" value="Ran_BP1"/>
    <property type="match status" value="1"/>
</dbReference>
<dbReference type="EMBL" id="BLLF01002008">
    <property type="protein sequence ID" value="GFH22290.1"/>
    <property type="molecule type" value="Genomic_DNA"/>
</dbReference>
<evidence type="ECO:0000256" key="5">
    <source>
        <dbReference type="ARBA" id="ARBA00023242"/>
    </source>
</evidence>
<evidence type="ECO:0000313" key="8">
    <source>
        <dbReference type="EMBL" id="GFH22290.1"/>
    </source>
</evidence>
<keyword evidence="2" id="KW-0509">mRNA transport</keyword>
<name>A0A699ZME0_HAELA</name>
<keyword evidence="9" id="KW-1185">Reference proteome</keyword>
<feature type="compositionally biased region" description="Low complexity" evidence="6">
    <location>
        <begin position="104"/>
        <end position="115"/>
    </location>
</feature>
<evidence type="ECO:0000256" key="4">
    <source>
        <dbReference type="ARBA" id="ARBA00023132"/>
    </source>
</evidence>
<keyword evidence="2" id="KW-0813">Transport</keyword>
<dbReference type="SMART" id="SM00160">
    <property type="entry name" value="RanBD"/>
    <property type="match status" value="1"/>
</dbReference>
<comment type="subcellular location">
    <subcellularLocation>
        <location evidence="1">Nucleus</location>
        <location evidence="1">Nuclear pore complex</location>
    </subcellularLocation>
</comment>
<evidence type="ECO:0000313" key="9">
    <source>
        <dbReference type="Proteomes" id="UP000485058"/>
    </source>
</evidence>
<protein>
    <submittedName>
        <fullName evidence="8">RanBD1 domain-containing protein</fullName>
    </submittedName>
</protein>
<accession>A0A699ZME0</accession>
<dbReference type="InterPro" id="IPR045255">
    <property type="entry name" value="RanBP1-like"/>
</dbReference>
<gene>
    <name evidence="8" type="ORF">HaLaN_19737</name>
</gene>
<dbReference type="InterPro" id="IPR011993">
    <property type="entry name" value="PH-like_dom_sf"/>
</dbReference>
<dbReference type="GO" id="GO:0015031">
    <property type="term" value="P:protein transport"/>
    <property type="evidence" value="ECO:0007669"/>
    <property type="project" value="UniProtKB-KW"/>
</dbReference>